<evidence type="ECO:0000256" key="4">
    <source>
        <dbReference type="ARBA" id="ARBA00022692"/>
    </source>
</evidence>
<proteinExistence type="inferred from homology"/>
<dbReference type="RefSeq" id="WP_013253159.1">
    <property type="nucleotide sequence ID" value="NC_014364.1"/>
</dbReference>
<feature type="transmembrane region" description="Helical" evidence="7">
    <location>
        <begin position="246"/>
        <end position="266"/>
    </location>
</feature>
<dbReference type="PANTHER" id="PTHR43744:SF12">
    <property type="entry name" value="ABC TRANSPORTER PERMEASE PROTEIN MG189-RELATED"/>
    <property type="match status" value="1"/>
</dbReference>
<organism evidence="9 10">
    <name type="scientific">Sediminispirochaeta smaragdinae (strain DSM 11293 / JCM 15392 / SEBR 4228)</name>
    <name type="common">Spirochaeta smaragdinae</name>
    <dbReference type="NCBI Taxonomy" id="573413"/>
    <lineage>
        <taxon>Bacteria</taxon>
        <taxon>Pseudomonadati</taxon>
        <taxon>Spirochaetota</taxon>
        <taxon>Spirochaetia</taxon>
        <taxon>Spirochaetales</taxon>
        <taxon>Spirochaetaceae</taxon>
        <taxon>Sediminispirochaeta</taxon>
    </lineage>
</organism>
<evidence type="ECO:0000256" key="5">
    <source>
        <dbReference type="ARBA" id="ARBA00022989"/>
    </source>
</evidence>
<dbReference type="SUPFAM" id="SSF161098">
    <property type="entry name" value="MetI-like"/>
    <property type="match status" value="1"/>
</dbReference>
<evidence type="ECO:0000313" key="10">
    <source>
        <dbReference type="Proteomes" id="UP000002318"/>
    </source>
</evidence>
<comment type="similarity">
    <text evidence="7">Belongs to the binding-protein-dependent transport system permease family.</text>
</comment>
<dbReference type="GO" id="GO:0005886">
    <property type="term" value="C:plasma membrane"/>
    <property type="evidence" value="ECO:0007669"/>
    <property type="project" value="UniProtKB-SubCell"/>
</dbReference>
<dbReference type="AlphaFoldDB" id="E1RBG5"/>
<name>E1RBG5_SEDSS</name>
<keyword evidence="10" id="KW-1185">Reference proteome</keyword>
<keyword evidence="4 7" id="KW-0812">Transmembrane</keyword>
<keyword evidence="5 7" id="KW-1133">Transmembrane helix</keyword>
<dbReference type="KEGG" id="ssm:Spirs_0550"/>
<dbReference type="InterPro" id="IPR035906">
    <property type="entry name" value="MetI-like_sf"/>
</dbReference>
<keyword evidence="2 7" id="KW-0813">Transport</keyword>
<feature type="transmembrane region" description="Helical" evidence="7">
    <location>
        <begin position="20"/>
        <end position="41"/>
    </location>
</feature>
<keyword evidence="6 7" id="KW-0472">Membrane</keyword>
<dbReference type="PROSITE" id="PS50928">
    <property type="entry name" value="ABC_TM1"/>
    <property type="match status" value="1"/>
</dbReference>
<feature type="transmembrane region" description="Helical" evidence="7">
    <location>
        <begin position="144"/>
        <end position="167"/>
    </location>
</feature>
<feature type="transmembrane region" description="Helical" evidence="7">
    <location>
        <begin position="75"/>
        <end position="99"/>
    </location>
</feature>
<dbReference type="CDD" id="cd06261">
    <property type="entry name" value="TM_PBP2"/>
    <property type="match status" value="1"/>
</dbReference>
<dbReference type="InterPro" id="IPR000515">
    <property type="entry name" value="MetI-like"/>
</dbReference>
<feature type="transmembrane region" description="Helical" evidence="7">
    <location>
        <begin position="188"/>
        <end position="210"/>
    </location>
</feature>
<dbReference type="GO" id="GO:0055085">
    <property type="term" value="P:transmembrane transport"/>
    <property type="evidence" value="ECO:0007669"/>
    <property type="project" value="InterPro"/>
</dbReference>
<dbReference type="EMBL" id="CP002116">
    <property type="protein sequence ID" value="ADK79695.1"/>
    <property type="molecule type" value="Genomic_DNA"/>
</dbReference>
<sequence>MKTTAKHQSLGSAGRGITYLILTLWSLMVLFPVWTMVINSFKKRLDIYKDPFGLPSIWSFDSYLAVLKGHQFGRYFFNSILITVLSLALILLLGSLASYAIARWNSKLSRWLYAFMIAGMMIPIRIGSIPLLRMINEMGLMNSLFSLLPIYVAMGIPVAVLVLTQFIRDIPIEMTEAALIDGAKPRQIYYKIVLKLIQPAMASVAIYNLVPIWNDLWFPLIFINKESQKTVILGVTTLFGQYQTDWSRILAVLTLASLPILLLYLAMSRQFVEGLTAGAVKG</sequence>
<keyword evidence="3" id="KW-1003">Cell membrane</keyword>
<evidence type="ECO:0000256" key="6">
    <source>
        <dbReference type="ARBA" id="ARBA00023136"/>
    </source>
</evidence>
<evidence type="ECO:0000313" key="9">
    <source>
        <dbReference type="EMBL" id="ADK79695.1"/>
    </source>
</evidence>
<evidence type="ECO:0000259" key="8">
    <source>
        <dbReference type="PROSITE" id="PS50928"/>
    </source>
</evidence>
<dbReference type="Pfam" id="PF00528">
    <property type="entry name" value="BPD_transp_1"/>
    <property type="match status" value="1"/>
</dbReference>
<dbReference type="Gene3D" id="1.10.3720.10">
    <property type="entry name" value="MetI-like"/>
    <property type="match status" value="1"/>
</dbReference>
<reference evidence="9 10" key="1">
    <citation type="journal article" date="2010" name="Stand. Genomic Sci.">
        <title>Complete genome sequence of Spirochaeta smaragdinae type strain (SEBR 4228).</title>
        <authorList>
            <person name="Mavromatis K."/>
            <person name="Yasawong M."/>
            <person name="Chertkov O."/>
            <person name="Lapidus A."/>
            <person name="Lucas S."/>
            <person name="Nolan M."/>
            <person name="Del Rio T.G."/>
            <person name="Tice H."/>
            <person name="Cheng J.F."/>
            <person name="Pitluck S."/>
            <person name="Liolios K."/>
            <person name="Ivanova N."/>
            <person name="Tapia R."/>
            <person name="Han C."/>
            <person name="Bruce D."/>
            <person name="Goodwin L."/>
            <person name="Pati A."/>
            <person name="Chen A."/>
            <person name="Palaniappan K."/>
            <person name="Land M."/>
            <person name="Hauser L."/>
            <person name="Chang Y.J."/>
            <person name="Jeffries C.D."/>
            <person name="Detter J.C."/>
            <person name="Rohde M."/>
            <person name="Brambilla E."/>
            <person name="Spring S."/>
            <person name="Goker M."/>
            <person name="Sikorski J."/>
            <person name="Woyke T."/>
            <person name="Bristow J."/>
            <person name="Eisen J.A."/>
            <person name="Markowitz V."/>
            <person name="Hugenholtz P."/>
            <person name="Klenk H.P."/>
            <person name="Kyrpides N.C."/>
        </authorList>
    </citation>
    <scope>NUCLEOTIDE SEQUENCE [LARGE SCALE GENOMIC DNA]</scope>
    <source>
        <strain evidence="10">DSM 11293 / JCM 15392 / SEBR 4228</strain>
    </source>
</reference>
<dbReference type="HOGENOM" id="CLU_016047_1_2_12"/>
<evidence type="ECO:0000256" key="2">
    <source>
        <dbReference type="ARBA" id="ARBA00022448"/>
    </source>
</evidence>
<protein>
    <submittedName>
        <fullName evidence="9">Binding-protein-dependent transport systems inner membrane component</fullName>
    </submittedName>
</protein>
<feature type="transmembrane region" description="Helical" evidence="7">
    <location>
        <begin position="111"/>
        <end position="132"/>
    </location>
</feature>
<dbReference type="PANTHER" id="PTHR43744">
    <property type="entry name" value="ABC TRANSPORTER PERMEASE PROTEIN MG189-RELATED-RELATED"/>
    <property type="match status" value="1"/>
</dbReference>
<evidence type="ECO:0000256" key="1">
    <source>
        <dbReference type="ARBA" id="ARBA00004651"/>
    </source>
</evidence>
<evidence type="ECO:0000256" key="7">
    <source>
        <dbReference type="RuleBase" id="RU363032"/>
    </source>
</evidence>
<gene>
    <name evidence="9" type="ordered locus">Spirs_0550</name>
</gene>
<comment type="subcellular location">
    <subcellularLocation>
        <location evidence="1 7">Cell membrane</location>
        <topology evidence="1 7">Multi-pass membrane protein</topology>
    </subcellularLocation>
</comment>
<dbReference type="Proteomes" id="UP000002318">
    <property type="component" value="Chromosome"/>
</dbReference>
<dbReference type="OrthoDB" id="42677at2"/>
<evidence type="ECO:0000256" key="3">
    <source>
        <dbReference type="ARBA" id="ARBA00022475"/>
    </source>
</evidence>
<accession>E1RBG5</accession>
<feature type="domain" description="ABC transmembrane type-1" evidence="8">
    <location>
        <begin position="76"/>
        <end position="267"/>
    </location>
</feature>
<dbReference type="STRING" id="573413.Spirs_0550"/>
<dbReference type="eggNOG" id="COG0395">
    <property type="taxonomic scope" value="Bacteria"/>
</dbReference>